<evidence type="ECO:0000313" key="2">
    <source>
        <dbReference type="Proteomes" id="UP000319557"/>
    </source>
</evidence>
<dbReference type="EMBL" id="CP036261">
    <property type="protein sequence ID" value="QDS88680.1"/>
    <property type="molecule type" value="Genomic_DNA"/>
</dbReference>
<dbReference type="Proteomes" id="UP000319557">
    <property type="component" value="Chromosome"/>
</dbReference>
<protein>
    <submittedName>
        <fullName evidence="1">Uncharacterized protein</fullName>
    </submittedName>
</protein>
<organism evidence="1 2">
    <name type="scientific">Rosistilla ulvae</name>
    <dbReference type="NCBI Taxonomy" id="1930277"/>
    <lineage>
        <taxon>Bacteria</taxon>
        <taxon>Pseudomonadati</taxon>
        <taxon>Planctomycetota</taxon>
        <taxon>Planctomycetia</taxon>
        <taxon>Pirellulales</taxon>
        <taxon>Pirellulaceae</taxon>
        <taxon>Rosistilla</taxon>
    </lineage>
</organism>
<gene>
    <name evidence="1" type="ORF">EC9_28710</name>
</gene>
<dbReference type="AlphaFoldDB" id="A0A517M1C9"/>
<reference evidence="1 2" key="1">
    <citation type="submission" date="2019-02" db="EMBL/GenBank/DDBJ databases">
        <title>Deep-cultivation of Planctomycetes and their phenomic and genomic characterization uncovers novel biology.</title>
        <authorList>
            <person name="Wiegand S."/>
            <person name="Jogler M."/>
            <person name="Boedeker C."/>
            <person name="Pinto D."/>
            <person name="Vollmers J."/>
            <person name="Rivas-Marin E."/>
            <person name="Kohn T."/>
            <person name="Peeters S.H."/>
            <person name="Heuer A."/>
            <person name="Rast P."/>
            <person name="Oberbeckmann S."/>
            <person name="Bunk B."/>
            <person name="Jeske O."/>
            <person name="Meyerdierks A."/>
            <person name="Storesund J.E."/>
            <person name="Kallscheuer N."/>
            <person name="Luecker S."/>
            <person name="Lage O.M."/>
            <person name="Pohl T."/>
            <person name="Merkel B.J."/>
            <person name="Hornburger P."/>
            <person name="Mueller R.-W."/>
            <person name="Bruemmer F."/>
            <person name="Labrenz M."/>
            <person name="Spormann A.M."/>
            <person name="Op den Camp H."/>
            <person name="Overmann J."/>
            <person name="Amann R."/>
            <person name="Jetten M.S.M."/>
            <person name="Mascher T."/>
            <person name="Medema M.H."/>
            <person name="Devos D.P."/>
            <person name="Kaster A.-K."/>
            <person name="Ovreas L."/>
            <person name="Rohde M."/>
            <person name="Galperin M.Y."/>
            <person name="Jogler C."/>
        </authorList>
    </citation>
    <scope>NUCLEOTIDE SEQUENCE [LARGE SCALE GENOMIC DNA]</scope>
    <source>
        <strain evidence="1 2">EC9</strain>
    </source>
</reference>
<name>A0A517M1C9_9BACT</name>
<accession>A0A517M1C9</accession>
<keyword evidence="2" id="KW-1185">Reference proteome</keyword>
<proteinExistence type="predicted"/>
<dbReference type="KEGG" id="ruv:EC9_28710"/>
<sequence length="116" mass="12195">MFCVGLWPLMQRGSAVPVVYTTGVRCAALRAQEIAGRVEAPVVYTTGIRCAALRARGPEGSHCDGATMVATLSISLQLFGGGEVEFRAVDVVEEVREGRQADVADRFGNLAIAVAG</sequence>
<evidence type="ECO:0000313" key="1">
    <source>
        <dbReference type="EMBL" id="QDS88680.1"/>
    </source>
</evidence>